<gene>
    <name evidence="1" type="ORF">K933_09307</name>
</gene>
<dbReference type="Proteomes" id="UP000017840">
    <property type="component" value="Unassembled WGS sequence"/>
</dbReference>
<reference evidence="1 2" key="1">
    <citation type="journal article" date="2013" name="Genome Announc.">
        <title>Draft Genome Sequence of 'Candidatus Halobonum tyrrellensis' Strain G22, Isolated from the Hypersaline Waters of Lake Tyrrell, Australia.</title>
        <authorList>
            <person name="Ugalde J.A."/>
            <person name="Narasingarao P."/>
            <person name="Kuo S."/>
            <person name="Podell S."/>
            <person name="Allen E.E."/>
        </authorList>
    </citation>
    <scope>NUCLEOTIDE SEQUENCE [LARGE SCALE GENOMIC DNA]</scope>
    <source>
        <strain evidence="1 2">G22</strain>
    </source>
</reference>
<dbReference type="Pfam" id="PF26044">
    <property type="entry name" value="Antitox_halo"/>
    <property type="match status" value="1"/>
</dbReference>
<dbReference type="AlphaFoldDB" id="V4HK92"/>
<protein>
    <submittedName>
        <fullName evidence="1">Uncharacterized protein</fullName>
    </submittedName>
</protein>
<sequence length="56" mass="6557">MGENMAESADDSAERERLVEQIRSAKTPEERREAVRALAKRNIDRHRETYEKLANE</sequence>
<dbReference type="InterPro" id="IPR058985">
    <property type="entry name" value="Antitox_halobact"/>
</dbReference>
<comment type="caution">
    <text evidence="1">The sequence shown here is derived from an EMBL/GenBank/DDBJ whole genome shotgun (WGS) entry which is preliminary data.</text>
</comment>
<proteinExistence type="predicted"/>
<dbReference type="EMBL" id="ASGZ01000029">
    <property type="protein sequence ID" value="ESP88309.1"/>
    <property type="molecule type" value="Genomic_DNA"/>
</dbReference>
<evidence type="ECO:0000313" key="2">
    <source>
        <dbReference type="Proteomes" id="UP000017840"/>
    </source>
</evidence>
<organism evidence="1 2">
    <name type="scientific">Candidatus Halobonum tyrrellensis G22</name>
    <dbReference type="NCBI Taxonomy" id="1324957"/>
    <lineage>
        <taxon>Archaea</taxon>
        <taxon>Methanobacteriati</taxon>
        <taxon>Methanobacteriota</taxon>
        <taxon>Stenosarchaea group</taxon>
        <taxon>Halobacteria</taxon>
        <taxon>Halobacteriales</taxon>
        <taxon>Haloferacaceae</taxon>
        <taxon>Candidatus Halobonum</taxon>
    </lineage>
</organism>
<keyword evidence="2" id="KW-1185">Reference proteome</keyword>
<dbReference type="STRING" id="1324957.K933_09307"/>
<accession>V4HK92</accession>
<name>V4HK92_9EURY</name>
<evidence type="ECO:0000313" key="1">
    <source>
        <dbReference type="EMBL" id="ESP88309.1"/>
    </source>
</evidence>